<dbReference type="GO" id="GO:0050385">
    <property type="term" value="F:ureidoglycolate lyase activity"/>
    <property type="evidence" value="ECO:0007669"/>
    <property type="project" value="UniProtKB-EC"/>
</dbReference>
<comment type="catalytic activity">
    <reaction evidence="4">
        <text>(S)-ureidoglycolate = urea + glyoxylate</text>
        <dbReference type="Rhea" id="RHEA:11304"/>
        <dbReference type="ChEBI" id="CHEBI:16199"/>
        <dbReference type="ChEBI" id="CHEBI:36655"/>
        <dbReference type="ChEBI" id="CHEBI:57296"/>
        <dbReference type="EC" id="4.3.2.3"/>
    </reaction>
</comment>
<protein>
    <submittedName>
        <fullName evidence="5">Ureidoglycolate lyase</fullName>
        <ecNumber evidence="5">4.3.2.3</ecNumber>
    </submittedName>
</protein>
<dbReference type="SUPFAM" id="SSF51182">
    <property type="entry name" value="RmlC-like cupins"/>
    <property type="match status" value="1"/>
</dbReference>
<dbReference type="AlphaFoldDB" id="A0A3B1AE74"/>
<dbReference type="NCBIfam" id="NF009932">
    <property type="entry name" value="PRK13395.1"/>
    <property type="match status" value="1"/>
</dbReference>
<organism evidence="5">
    <name type="scientific">hydrothermal vent metagenome</name>
    <dbReference type="NCBI Taxonomy" id="652676"/>
    <lineage>
        <taxon>unclassified sequences</taxon>
        <taxon>metagenomes</taxon>
        <taxon>ecological metagenomes</taxon>
    </lineage>
</organism>
<evidence type="ECO:0000313" key="5">
    <source>
        <dbReference type="EMBL" id="VAX04136.1"/>
    </source>
</evidence>
<dbReference type="EC" id="4.3.2.3" evidence="5"/>
<comment type="subunit">
    <text evidence="1">Homodimer.</text>
</comment>
<gene>
    <name evidence="5" type="ORF">MNBD_ALPHA03-1012</name>
</gene>
<accession>A0A3B1AE74</accession>
<dbReference type="PIRSF" id="PIRSF017306">
    <property type="entry name" value="Ureidogly_hydro"/>
    <property type="match status" value="1"/>
</dbReference>
<dbReference type="PANTHER" id="PTHR21221:SF1">
    <property type="entry name" value="UREIDOGLYCOLATE LYASE"/>
    <property type="match status" value="1"/>
</dbReference>
<dbReference type="InterPro" id="IPR047233">
    <property type="entry name" value="UAH_cupin"/>
</dbReference>
<sequence>MKTLRAIPLTAANFAPFGDVVSAASAQIKKQINAGHTARFHDLAHVASQDGGRVSVNIFRSDSCDMPVIIHQMERHPKSSQLFMPLGPHPHLVIVSHSGKFNMDDLRAFIAQPDQGVNYHAGTWHHYSLALQGQSDFLVVDYVGLGKNCDTIDLPQPLQVTV</sequence>
<dbReference type="EMBL" id="UOFW01000079">
    <property type="protein sequence ID" value="VAX04136.1"/>
    <property type="molecule type" value="Genomic_DNA"/>
</dbReference>
<evidence type="ECO:0000256" key="3">
    <source>
        <dbReference type="ARBA" id="ARBA00023239"/>
    </source>
</evidence>
<dbReference type="PANTHER" id="PTHR21221">
    <property type="entry name" value="UREIDOGLYCOLATE HYDROLASE"/>
    <property type="match status" value="1"/>
</dbReference>
<dbReference type="InterPro" id="IPR011051">
    <property type="entry name" value="RmlC_Cupin_sf"/>
</dbReference>
<keyword evidence="3 5" id="KW-0456">Lyase</keyword>
<dbReference type="GO" id="GO:0006144">
    <property type="term" value="P:purine nucleobase metabolic process"/>
    <property type="evidence" value="ECO:0007669"/>
    <property type="project" value="UniProtKB-KW"/>
</dbReference>
<dbReference type="GO" id="GO:0004848">
    <property type="term" value="F:ureidoglycolate hydrolase activity"/>
    <property type="evidence" value="ECO:0007669"/>
    <property type="project" value="InterPro"/>
</dbReference>
<dbReference type="InterPro" id="IPR024060">
    <property type="entry name" value="Ureidoglycolate_lyase_dom_sf"/>
</dbReference>
<evidence type="ECO:0000256" key="2">
    <source>
        <dbReference type="ARBA" id="ARBA00022631"/>
    </source>
</evidence>
<dbReference type="Pfam" id="PF04115">
    <property type="entry name" value="Ureidogly_lyase"/>
    <property type="match status" value="1"/>
</dbReference>
<evidence type="ECO:0000256" key="4">
    <source>
        <dbReference type="ARBA" id="ARBA00047684"/>
    </source>
</evidence>
<dbReference type="CDD" id="cd20298">
    <property type="entry name" value="cupin_UAH"/>
    <property type="match status" value="1"/>
</dbReference>
<proteinExistence type="predicted"/>
<name>A0A3B1AE74_9ZZZZ</name>
<keyword evidence="2" id="KW-0659">Purine metabolism</keyword>
<reference evidence="5" key="1">
    <citation type="submission" date="2018-06" db="EMBL/GenBank/DDBJ databases">
        <authorList>
            <person name="Zhirakovskaya E."/>
        </authorList>
    </citation>
    <scope>NUCLEOTIDE SEQUENCE</scope>
</reference>
<dbReference type="Gene3D" id="2.60.120.480">
    <property type="entry name" value="Ureidoglycolate hydrolase"/>
    <property type="match status" value="1"/>
</dbReference>
<dbReference type="InterPro" id="IPR007247">
    <property type="entry name" value="Ureidogly_lyase"/>
</dbReference>
<dbReference type="GO" id="GO:0000256">
    <property type="term" value="P:allantoin catabolic process"/>
    <property type="evidence" value="ECO:0007669"/>
    <property type="project" value="InterPro"/>
</dbReference>
<evidence type="ECO:0000256" key="1">
    <source>
        <dbReference type="ARBA" id="ARBA00011738"/>
    </source>
</evidence>